<feature type="domain" description="Gfo/Idh/MocA-like oxidoreductase C-terminal" evidence="4">
    <location>
        <begin position="143"/>
        <end position="374"/>
    </location>
</feature>
<evidence type="ECO:0000313" key="5">
    <source>
        <dbReference type="EMBL" id="PXW86666.1"/>
    </source>
</evidence>
<organism evidence="5 6">
    <name type="scientific">Pseudogracilibacillus auburnensis</name>
    <dbReference type="NCBI Taxonomy" id="1494959"/>
    <lineage>
        <taxon>Bacteria</taxon>
        <taxon>Bacillati</taxon>
        <taxon>Bacillota</taxon>
        <taxon>Bacilli</taxon>
        <taxon>Bacillales</taxon>
        <taxon>Bacillaceae</taxon>
        <taxon>Pseudogracilibacillus</taxon>
    </lineage>
</organism>
<dbReference type="OrthoDB" id="9815825at2"/>
<dbReference type="InterPro" id="IPR004104">
    <property type="entry name" value="Gfo/Idh/MocA-like_OxRdtase_C"/>
</dbReference>
<sequence length="374" mass="41683">MKEVRIGLVGTGWMGKSHSKSFLNALYHFGEEYGKPVFEMVSDINEESAFEVKKKFGFKRYSKDWQDIVTDKNIDLVDITTPNAFHYEIAKAALLNNKHVYCEKPLSLSADQSKELVDLAKEKGLVNYVGFNNVMNPATKYIKELVESGKLGDITKVSGTYDQDALLDAQIPISWRHMKKISGSGTLGDLGSHLFSVLQFILGDMKAVNALTRTVIKKRPVRSDSTDMKAVENDDIVILLAQYENGAVGTLSSSRIATGRKNYLSFEIQGTKGAVHYSLENLNDVHVYFTEDHSVDRGFRKVLLGNDHEGYSAFQPASGIAIGFNDFKTLETHEVLSSITKGTSYICDFNFGFKVDQIIEAILESSESNNWVSI</sequence>
<evidence type="ECO:0000259" key="4">
    <source>
        <dbReference type="Pfam" id="PF02894"/>
    </source>
</evidence>
<dbReference type="PANTHER" id="PTHR43818:SF11">
    <property type="entry name" value="BCDNA.GH03377"/>
    <property type="match status" value="1"/>
</dbReference>
<dbReference type="GO" id="GO:0000166">
    <property type="term" value="F:nucleotide binding"/>
    <property type="evidence" value="ECO:0007669"/>
    <property type="project" value="InterPro"/>
</dbReference>
<dbReference type="Proteomes" id="UP000247978">
    <property type="component" value="Unassembled WGS sequence"/>
</dbReference>
<dbReference type="InterPro" id="IPR050463">
    <property type="entry name" value="Gfo/Idh/MocA_oxidrdct_glycsds"/>
</dbReference>
<dbReference type="Pfam" id="PF01408">
    <property type="entry name" value="GFO_IDH_MocA"/>
    <property type="match status" value="1"/>
</dbReference>
<gene>
    <name evidence="5" type="ORF">DFR56_107188</name>
</gene>
<dbReference type="PANTHER" id="PTHR43818">
    <property type="entry name" value="BCDNA.GH03377"/>
    <property type="match status" value="1"/>
</dbReference>
<dbReference type="SUPFAM" id="SSF55347">
    <property type="entry name" value="Glyceraldehyde-3-phosphate dehydrogenase-like, C-terminal domain"/>
    <property type="match status" value="1"/>
</dbReference>
<reference evidence="5 6" key="1">
    <citation type="submission" date="2018-05" db="EMBL/GenBank/DDBJ databases">
        <title>Genomic Encyclopedia of Type Strains, Phase IV (KMG-IV): sequencing the most valuable type-strain genomes for metagenomic binning, comparative biology and taxonomic classification.</title>
        <authorList>
            <person name="Goeker M."/>
        </authorList>
    </citation>
    <scope>NUCLEOTIDE SEQUENCE [LARGE SCALE GENOMIC DNA]</scope>
    <source>
        <strain evidence="5 6">DSM 28556</strain>
    </source>
</reference>
<comment type="caution">
    <text evidence="5">The sequence shown here is derived from an EMBL/GenBank/DDBJ whole genome shotgun (WGS) entry which is preliminary data.</text>
</comment>
<dbReference type="InterPro" id="IPR000683">
    <property type="entry name" value="Gfo/Idh/MocA-like_OxRdtase_N"/>
</dbReference>
<comment type="similarity">
    <text evidence="1">Belongs to the Gfo/Idh/MocA family.</text>
</comment>
<evidence type="ECO:0000256" key="1">
    <source>
        <dbReference type="ARBA" id="ARBA00010928"/>
    </source>
</evidence>
<protein>
    <submittedName>
        <fullName evidence="5">Putative dehydrogenase</fullName>
    </submittedName>
</protein>
<evidence type="ECO:0000259" key="3">
    <source>
        <dbReference type="Pfam" id="PF01408"/>
    </source>
</evidence>
<feature type="domain" description="Gfo/Idh/MocA-like oxidoreductase N-terminal" evidence="3">
    <location>
        <begin position="4"/>
        <end position="131"/>
    </location>
</feature>
<proteinExistence type="inferred from homology"/>
<dbReference type="RefSeq" id="WP_110395561.1">
    <property type="nucleotide sequence ID" value="NZ_JBHUHB010000001.1"/>
</dbReference>
<dbReference type="InterPro" id="IPR036291">
    <property type="entry name" value="NAD(P)-bd_dom_sf"/>
</dbReference>
<dbReference type="Pfam" id="PF02894">
    <property type="entry name" value="GFO_IDH_MocA_C"/>
    <property type="match status" value="1"/>
</dbReference>
<accession>A0A2V3VYG9</accession>
<dbReference type="AlphaFoldDB" id="A0A2V3VYG9"/>
<evidence type="ECO:0000256" key="2">
    <source>
        <dbReference type="ARBA" id="ARBA00023002"/>
    </source>
</evidence>
<keyword evidence="2" id="KW-0560">Oxidoreductase</keyword>
<dbReference type="Gene3D" id="3.30.360.10">
    <property type="entry name" value="Dihydrodipicolinate Reductase, domain 2"/>
    <property type="match status" value="1"/>
</dbReference>
<dbReference type="SUPFAM" id="SSF51735">
    <property type="entry name" value="NAD(P)-binding Rossmann-fold domains"/>
    <property type="match status" value="1"/>
</dbReference>
<dbReference type="EMBL" id="QJJQ01000007">
    <property type="protein sequence ID" value="PXW86666.1"/>
    <property type="molecule type" value="Genomic_DNA"/>
</dbReference>
<dbReference type="Gene3D" id="3.40.50.720">
    <property type="entry name" value="NAD(P)-binding Rossmann-like Domain"/>
    <property type="match status" value="1"/>
</dbReference>
<evidence type="ECO:0000313" key="6">
    <source>
        <dbReference type="Proteomes" id="UP000247978"/>
    </source>
</evidence>
<dbReference type="GO" id="GO:0016491">
    <property type="term" value="F:oxidoreductase activity"/>
    <property type="evidence" value="ECO:0007669"/>
    <property type="project" value="UniProtKB-KW"/>
</dbReference>
<name>A0A2V3VYG9_9BACI</name>
<keyword evidence="6" id="KW-1185">Reference proteome</keyword>